<proteinExistence type="predicted"/>
<sequence length="218" mass="24757">MAGGLADIKSGKSRNPAGLRTLYAIKMSYWSTKPLGIADYSGVIIEGSELQPPERMQFEEEAYDDDDEKQALLREDLEEDLEDDEETDSEDSEATEVISDEEDEDLDEDSEEEDEETDYADEGEGGAEEAEVYYFGPRNPGTKTKLRKRKPIATQKRVQFSTTPAKPRATKQLEIEEVDMQERCDRRVAQSSLPPIDMLDVEVSLDRMMKQLESLKDK</sequence>
<evidence type="ECO:0000313" key="2">
    <source>
        <dbReference type="EMBL" id="CAD8684924.1"/>
    </source>
</evidence>
<dbReference type="AlphaFoldDB" id="A0A7S0WUA5"/>
<name>A0A7S0WUA5_9CHLO</name>
<organism evidence="2">
    <name type="scientific">Pyramimonas obovata</name>
    <dbReference type="NCBI Taxonomy" id="1411642"/>
    <lineage>
        <taxon>Eukaryota</taxon>
        <taxon>Viridiplantae</taxon>
        <taxon>Chlorophyta</taxon>
        <taxon>Pyramimonadophyceae</taxon>
        <taxon>Pyramimonadales</taxon>
        <taxon>Pyramimonadaceae</taxon>
        <taxon>Pyramimonas</taxon>
        <taxon>Pyramimonas incertae sedis</taxon>
    </lineage>
</organism>
<gene>
    <name evidence="2" type="ORF">POBO1169_LOCUS17037</name>
</gene>
<accession>A0A7S0WUA5</accession>
<evidence type="ECO:0000256" key="1">
    <source>
        <dbReference type="SAM" id="MobiDB-lite"/>
    </source>
</evidence>
<feature type="compositionally biased region" description="Acidic residues" evidence="1">
    <location>
        <begin position="76"/>
        <end position="131"/>
    </location>
</feature>
<protein>
    <submittedName>
        <fullName evidence="2">Uncharacterized protein</fullName>
    </submittedName>
</protein>
<dbReference type="EMBL" id="HBFA01033948">
    <property type="protein sequence ID" value="CAD8684924.1"/>
    <property type="molecule type" value="Transcribed_RNA"/>
</dbReference>
<reference evidence="2" key="1">
    <citation type="submission" date="2021-01" db="EMBL/GenBank/DDBJ databases">
        <authorList>
            <person name="Corre E."/>
            <person name="Pelletier E."/>
            <person name="Niang G."/>
            <person name="Scheremetjew M."/>
            <person name="Finn R."/>
            <person name="Kale V."/>
            <person name="Holt S."/>
            <person name="Cochrane G."/>
            <person name="Meng A."/>
            <person name="Brown T."/>
            <person name="Cohen L."/>
        </authorList>
    </citation>
    <scope>NUCLEOTIDE SEQUENCE</scope>
    <source>
        <strain evidence="2">CCMP722</strain>
    </source>
</reference>
<feature type="region of interest" description="Disordered" evidence="1">
    <location>
        <begin position="51"/>
        <end position="169"/>
    </location>
</feature>
<feature type="compositionally biased region" description="Acidic residues" evidence="1">
    <location>
        <begin position="59"/>
        <end position="68"/>
    </location>
</feature>